<keyword evidence="2" id="KW-0479">Metal-binding</keyword>
<reference evidence="6 7" key="1">
    <citation type="submission" date="2022-03" db="EMBL/GenBank/DDBJ databases">
        <authorList>
            <person name="Nunn A."/>
            <person name="Chopra R."/>
            <person name="Nunn A."/>
            <person name="Contreras Garrido A."/>
        </authorList>
    </citation>
    <scope>NUCLEOTIDE SEQUENCE [LARGE SCALE GENOMIC DNA]</scope>
</reference>
<dbReference type="InterPro" id="IPR011032">
    <property type="entry name" value="GroES-like_sf"/>
</dbReference>
<organism evidence="6 7">
    <name type="scientific">Thlaspi arvense</name>
    <name type="common">Field penny-cress</name>
    <dbReference type="NCBI Taxonomy" id="13288"/>
    <lineage>
        <taxon>Eukaryota</taxon>
        <taxon>Viridiplantae</taxon>
        <taxon>Streptophyta</taxon>
        <taxon>Embryophyta</taxon>
        <taxon>Tracheophyta</taxon>
        <taxon>Spermatophyta</taxon>
        <taxon>Magnoliopsida</taxon>
        <taxon>eudicotyledons</taxon>
        <taxon>Gunneridae</taxon>
        <taxon>Pentapetalae</taxon>
        <taxon>rosids</taxon>
        <taxon>malvids</taxon>
        <taxon>Brassicales</taxon>
        <taxon>Brassicaceae</taxon>
        <taxon>Thlaspideae</taxon>
        <taxon>Thlaspi</taxon>
    </lineage>
</organism>
<name>A0AAU9S728_THLAR</name>
<evidence type="ECO:0000256" key="4">
    <source>
        <dbReference type="SAM" id="MobiDB-lite"/>
    </source>
</evidence>
<dbReference type="SUPFAM" id="SSF50129">
    <property type="entry name" value="GroES-like"/>
    <property type="match status" value="1"/>
</dbReference>
<dbReference type="PANTHER" id="PTHR43880:SF10">
    <property type="entry name" value="ALCOHOL DEHYDROGENASE-LIKE 2"/>
    <property type="match status" value="1"/>
</dbReference>
<evidence type="ECO:0000313" key="6">
    <source>
        <dbReference type="EMBL" id="CAH2056757.1"/>
    </source>
</evidence>
<protein>
    <recommendedName>
        <fullName evidence="5">Alcohol dehydrogenase-like N-terminal domain-containing protein</fullName>
    </recommendedName>
</protein>
<evidence type="ECO:0000256" key="2">
    <source>
        <dbReference type="ARBA" id="ARBA00022723"/>
    </source>
</evidence>
<dbReference type="Pfam" id="PF08240">
    <property type="entry name" value="ADH_N"/>
    <property type="match status" value="1"/>
</dbReference>
<comment type="caution">
    <text evidence="6">The sequence shown here is derived from an EMBL/GenBank/DDBJ whole genome shotgun (WGS) entry which is preliminary data.</text>
</comment>
<dbReference type="GO" id="GO:0046294">
    <property type="term" value="P:formaldehyde catabolic process"/>
    <property type="evidence" value="ECO:0007669"/>
    <property type="project" value="TreeGrafter"/>
</dbReference>
<feature type="region of interest" description="Disordered" evidence="4">
    <location>
        <begin position="250"/>
        <end position="284"/>
    </location>
</feature>
<dbReference type="Gene3D" id="3.90.180.10">
    <property type="entry name" value="Medium-chain alcohol dehydrogenases, catalytic domain"/>
    <property type="match status" value="1"/>
</dbReference>
<feature type="domain" description="Alcohol dehydrogenase-like N-terminal" evidence="5">
    <location>
        <begin position="29"/>
        <end position="83"/>
    </location>
</feature>
<dbReference type="GO" id="GO:0008270">
    <property type="term" value="F:zinc ion binding"/>
    <property type="evidence" value="ECO:0007669"/>
    <property type="project" value="TreeGrafter"/>
</dbReference>
<comment type="subunit">
    <text evidence="1">Homodimer.</text>
</comment>
<proteinExistence type="predicted"/>
<dbReference type="EMBL" id="CAJVSB020000546">
    <property type="protein sequence ID" value="CAH2056757.1"/>
    <property type="molecule type" value="Genomic_DNA"/>
</dbReference>
<feature type="compositionally biased region" description="Polar residues" evidence="4">
    <location>
        <begin position="275"/>
        <end position="284"/>
    </location>
</feature>
<gene>
    <name evidence="6" type="ORF">TAV2_LOCUS11971</name>
</gene>
<evidence type="ECO:0000259" key="5">
    <source>
        <dbReference type="Pfam" id="PF08240"/>
    </source>
</evidence>
<evidence type="ECO:0000256" key="3">
    <source>
        <dbReference type="ARBA" id="ARBA00022833"/>
    </source>
</evidence>
<accession>A0AAU9S728</accession>
<dbReference type="AlphaFoldDB" id="A0AAU9S728"/>
<keyword evidence="7" id="KW-1185">Reference proteome</keyword>
<dbReference type="GO" id="GO:0051903">
    <property type="term" value="F:S-(hydroxymethyl)glutathione dehydrogenase [NAD(P)+] activity"/>
    <property type="evidence" value="ECO:0007669"/>
    <property type="project" value="TreeGrafter"/>
</dbReference>
<feature type="compositionally biased region" description="Polar residues" evidence="4">
    <location>
        <begin position="251"/>
        <end position="267"/>
    </location>
</feature>
<sequence length="284" mass="30498">MRNLSGTEVELIAAKFLVDFIFSPSTFRVVESVGEQVEEVSEGDMVVPVFSPHCGQCRDCLSTKSNICTRFPPAHLPGMPSDGTSRFTDAGGHPIHHYLYVSSFSEFTVVDVNNNLTRFRGGVGAAWKVAEVEEGSTKKGEDYRTLPLGGYGAHPSHKGWAPLPGPPVLGGGPIAESYNPPLTEGGIVPVPSLWGGHRSVHQEEIKVGEGARMLGASKIIGVDLNPAKFELGGLLIKQIHLECKNKGKSLDLQTSSIPPTSQKNQSPRLLPLPNCTVTSKYQST</sequence>
<evidence type="ECO:0000256" key="1">
    <source>
        <dbReference type="ARBA" id="ARBA00011738"/>
    </source>
</evidence>
<dbReference type="GO" id="GO:0005829">
    <property type="term" value="C:cytosol"/>
    <property type="evidence" value="ECO:0007669"/>
    <property type="project" value="TreeGrafter"/>
</dbReference>
<dbReference type="Proteomes" id="UP000836841">
    <property type="component" value="Unassembled WGS sequence"/>
</dbReference>
<evidence type="ECO:0000313" key="7">
    <source>
        <dbReference type="Proteomes" id="UP000836841"/>
    </source>
</evidence>
<keyword evidence="3" id="KW-0862">Zinc</keyword>
<dbReference type="InterPro" id="IPR013154">
    <property type="entry name" value="ADH-like_N"/>
</dbReference>
<dbReference type="PANTHER" id="PTHR43880">
    <property type="entry name" value="ALCOHOL DEHYDROGENASE"/>
    <property type="match status" value="1"/>
</dbReference>